<gene>
    <name evidence="1" type="ORF">E5357_07535</name>
</gene>
<proteinExistence type="predicted"/>
<keyword evidence="2" id="KW-1185">Reference proteome</keyword>
<dbReference type="EMBL" id="SRZB01000013">
    <property type="protein sequence ID" value="TGX98807.1"/>
    <property type="molecule type" value="Genomic_DNA"/>
</dbReference>
<protein>
    <submittedName>
        <fullName evidence="1">DUF2357 domain-containing protein</fullName>
    </submittedName>
</protein>
<reference evidence="1" key="1">
    <citation type="submission" date="2019-04" db="EMBL/GenBank/DDBJ databases">
        <title>Microbes associate with the intestines of laboratory mice.</title>
        <authorList>
            <person name="Navarre W."/>
            <person name="Wong E."/>
            <person name="Huang K."/>
            <person name="Tropini C."/>
            <person name="Ng K."/>
            <person name="Yu B."/>
        </authorList>
    </citation>
    <scope>NUCLEOTIDE SEQUENCE</scope>
    <source>
        <strain evidence="1">NM72_1-8</strain>
    </source>
</reference>
<dbReference type="Proteomes" id="UP000307720">
    <property type="component" value="Unassembled WGS sequence"/>
</dbReference>
<comment type="caution">
    <text evidence="1">The sequence shown here is derived from an EMBL/GenBank/DDBJ whole genome shotgun (WGS) entry which is preliminary data.</text>
</comment>
<evidence type="ECO:0000313" key="1">
    <source>
        <dbReference type="EMBL" id="TGX98807.1"/>
    </source>
</evidence>
<name>A0AC61QZD9_9FIRM</name>
<accession>A0AC61QZD9</accession>
<sequence length="1299" mass="151282">MILFESYEDFCKAFSADHLSVARAELLLYVQDWIIRLSGEDDFYPIAELLEFNNDKSSLRLGKQDGVSKIITEVDSAVRHIAGNMRENIIRENVKLPVYQVKEINSYGLNWLSRRPGRTIKEKISNSTSLMAVKRRMSLDTGENRLYIALLKELNDILETKTKFLGKNMTEVEREFWNFINSVLYVDEIEEIGRWENMPPNNTLLSDQYYKKIWKGWEELKDLDRFVEECNHKISERLSEIFYVEFLTKARSVLRVPQVPTIVDYEKFKVKIDSPLFYLVDGANNKLTIKRDTNCLHLEYRQKSVDVSFDGSTAVIIASGEKNSMEITSGRILKVVDLLFIKLGISVKGVVAKKIIERKNYKYITMDLFQLHPEYVNEDGNIETLKGRLALQKFAKYDLPCDDVNAVIIQSEEMVPYTIQSAVIDNSLPQLGQLMHLLEDQVVTGDFTFVFPDAFDEFQLSLVHKAARMAYRSVKSFPRSIGIAFDYQESADFEIKFNKDDILIIVDIVDDDVVFTMVQGLVSEDVKRDFPDYKGYIWERHPSTSYSIDDELSVLYDELRPTGFFKYAGNLFEAIGIEGIIDEKDKLSVIYDEESGFSFNKKISDIVRNFRINISDKVNKYLLDHQEIIGKSRTHIISLSENILYKGTCSFEQIDRSRALYGYKKYETLQQNTSTLLWRDHLPELAIKLLYGKFMLVDKETITPKFNVKKKILIDNEFTLPANGKTEYRFNLVQSDSNKKTKFMAVVKSPAFPLTEEVLCRLDMTYEYGAENPYVLFFRPKDKMNSKFIEAKVTWKKISEYPMYQLPSPKFAPEKTWEELQNYIGTRGVEDLIYGQRGMINRLISIQAGYSTMDLSKYDIQMKDRKNGKTFSIETETNSGELVNIIFSEKNKEPDKDNHTSVDFGKLQKVSFDLSKSLNKRYKVDLSDYEDDYGYVWKQLKNGWYACFIEMYTEQYGTITVAVYENQFDHPENFHDGIRNVSFEVPPPYMGKYRAQKIHDEDSGKPFTEYWALSIRRGNKPGFYTYGGRIYFLMHVIFAGRNSIHNPDCPSEFRDTFLETLEAWDDTYHSCDDEYIKSRIFGLMSISGPDMGEIYYNIAHENIEKYLDNKKFRLNDYIGYGLGDFTLLEEKELFKDIERIKEDKIICILSKAVWGNPDFIWNFPINLTFKYFQIAINRIGELLNGKNNRKIGKDITMCLEYILAVYRLRERYDDNQSIMMRLSQNTPKIQLLYEYVEEIIDRVGYNLIDIRCMLELEFSHKGLYENIPNLLYALLICITGDSEAGDISIAGLSMEDLEV</sequence>
<evidence type="ECO:0000313" key="2">
    <source>
        <dbReference type="Proteomes" id="UP000307720"/>
    </source>
</evidence>
<organism evidence="1 2">
    <name type="scientific">Hominisplanchenecus murintestinalis</name>
    <dbReference type="NCBI Taxonomy" id="2941517"/>
    <lineage>
        <taxon>Bacteria</taxon>
        <taxon>Bacillati</taxon>
        <taxon>Bacillota</taxon>
        <taxon>Clostridia</taxon>
        <taxon>Lachnospirales</taxon>
        <taxon>Lachnospiraceae</taxon>
        <taxon>Hominisplanchenecus</taxon>
    </lineage>
</organism>